<organism evidence="5 6">
    <name type="scientific">Streptomyces lincolnensis</name>
    <dbReference type="NCBI Taxonomy" id="1915"/>
    <lineage>
        <taxon>Bacteria</taxon>
        <taxon>Bacillati</taxon>
        <taxon>Actinomycetota</taxon>
        <taxon>Actinomycetes</taxon>
        <taxon>Kitasatosporales</taxon>
        <taxon>Streptomycetaceae</taxon>
        <taxon>Streptomyces</taxon>
    </lineage>
</organism>
<keyword evidence="3" id="KW-0378">Hydrolase</keyword>
<evidence type="ECO:0000256" key="4">
    <source>
        <dbReference type="ARBA" id="ARBA00023180"/>
    </source>
</evidence>
<evidence type="ECO:0000313" key="5">
    <source>
        <dbReference type="EMBL" id="ANS65215.1"/>
    </source>
</evidence>
<dbReference type="SMART" id="SM00191">
    <property type="entry name" value="Int_alpha"/>
    <property type="match status" value="5"/>
</dbReference>
<keyword evidence="1" id="KW-0732">Signal</keyword>
<dbReference type="PATRIC" id="fig|1915.4.peg.3293"/>
<name>A0A1B1M9A3_STRLN</name>
<dbReference type="GO" id="GO:0008305">
    <property type="term" value="C:integrin complex"/>
    <property type="evidence" value="ECO:0007669"/>
    <property type="project" value="InterPro"/>
</dbReference>
<evidence type="ECO:0000256" key="2">
    <source>
        <dbReference type="ARBA" id="ARBA00022737"/>
    </source>
</evidence>
<dbReference type="PROSITE" id="PS51470">
    <property type="entry name" value="FG_GAP"/>
    <property type="match status" value="2"/>
</dbReference>
<dbReference type="KEGG" id="sls:SLINC_2991"/>
<dbReference type="SUPFAM" id="SSF69318">
    <property type="entry name" value="Integrin alpha N-terminal domain"/>
    <property type="match status" value="1"/>
</dbReference>
<reference evidence="5 6" key="1">
    <citation type="submission" date="2016-07" db="EMBL/GenBank/DDBJ databases">
        <title>Enhancement of antibiotic productionsby engineered nitrateutilization in actinobacteria.</title>
        <authorList>
            <person name="Meng S.C."/>
        </authorList>
    </citation>
    <scope>NUCLEOTIDE SEQUENCE [LARGE SCALE GENOMIC DNA]</scope>
    <source>
        <strain evidence="5 6">NRRL 2936</strain>
    </source>
</reference>
<dbReference type="RefSeq" id="WP_067432588.1">
    <property type="nucleotide sequence ID" value="NZ_CP016438.1"/>
</dbReference>
<accession>A0A1B1M9A3</accession>
<dbReference type="Proteomes" id="UP000092598">
    <property type="component" value="Chromosome"/>
</dbReference>
<proteinExistence type="predicted"/>
<protein>
    <submittedName>
        <fullName evidence="5">Uncharacterized protein</fullName>
    </submittedName>
</protein>
<dbReference type="Gene3D" id="2.130.10.130">
    <property type="entry name" value="Integrin alpha, N-terminal"/>
    <property type="match status" value="3"/>
</dbReference>
<dbReference type="AlphaFoldDB" id="A0A1B1M9A3"/>
<evidence type="ECO:0000256" key="3">
    <source>
        <dbReference type="ARBA" id="ARBA00022801"/>
    </source>
</evidence>
<dbReference type="EMBL" id="CP016438">
    <property type="protein sequence ID" value="ANS65215.1"/>
    <property type="molecule type" value="Genomic_DNA"/>
</dbReference>
<dbReference type="InterPro" id="IPR013517">
    <property type="entry name" value="FG-GAP"/>
</dbReference>
<keyword evidence="2" id="KW-0677">Repeat</keyword>
<dbReference type="InterPro" id="IPR000413">
    <property type="entry name" value="Integrin_alpha"/>
</dbReference>
<dbReference type="OrthoDB" id="344301at2"/>
<dbReference type="InterPro" id="IPR028994">
    <property type="entry name" value="Integrin_alpha_N"/>
</dbReference>
<dbReference type="Pfam" id="PF01839">
    <property type="entry name" value="FG-GAP"/>
    <property type="match status" value="4"/>
</dbReference>
<dbReference type="Pfam" id="PF13517">
    <property type="entry name" value="FG-GAP_3"/>
    <property type="match status" value="1"/>
</dbReference>
<dbReference type="PRINTS" id="PR01185">
    <property type="entry name" value="INTEGRINA"/>
</dbReference>
<dbReference type="PANTHER" id="PTHR23221">
    <property type="entry name" value="GLYCOSYLPHOSPHATIDYLINOSITOL PHOSPHOLIPASE D"/>
    <property type="match status" value="1"/>
</dbReference>
<gene>
    <name evidence="5" type="ORF">SLINC_2991</name>
</gene>
<dbReference type="STRING" id="1915.SLINC_2991"/>
<keyword evidence="4" id="KW-0325">Glycoprotein</keyword>
<evidence type="ECO:0000313" key="6">
    <source>
        <dbReference type="Proteomes" id="UP000092598"/>
    </source>
</evidence>
<dbReference type="GO" id="GO:0007155">
    <property type="term" value="P:cell adhesion"/>
    <property type="evidence" value="ECO:0007669"/>
    <property type="project" value="InterPro"/>
</dbReference>
<sequence length="507" mass="51785">MRRTLVVALALLTATGLALPTAQAAQAAPATTKAQDDFNGDGYADLAVAAPMATVGGRTQAGYVAVQYGGKSGWIGGSRKLFTQNSAGVPGTAEKGDRFGSALTTADLDRDGYTDLVVGVGGEDTSFGTDSGYVEVVWGSAKGLSGASSLAAGRRAHDRLGTQGRLTAADVHGDGASDVVTVQNDHDLRVLKGPFGRNGSAKGEQLVVDKYSSAVLDLAAGDINGDGITDVVAAENDQDEFDSRRIVYWYGTRNGLTPYTLVYDVDGAGLQGGENLDVGDVNRDGYDDIVVGRTVDGHDSDLDTYLAKGGRVAWIPGTAEGPDGVKAQFLNQSSPGVPGEPEKGDRFGSDIHLADVDGDGYPDVVTGVPGEDLGTPTDRDAWPDAGAVVVLKGRAGGLTGTGPYHQVYTQNDNGVPGAAEKGDAFGAALFTGDANRDGLSDVSVGAPGENANAGYVWAFRSRAEYVVAPGGTPIPATLVGEKGTTSWGSSAFKVNGTAARLGSNFAG</sequence>
<dbReference type="PANTHER" id="PTHR23221:SF7">
    <property type="entry name" value="PHOSPHATIDYLINOSITOL-GLYCAN-SPECIFIC PHOSPHOLIPASE D"/>
    <property type="match status" value="1"/>
</dbReference>
<keyword evidence="6" id="KW-1185">Reference proteome</keyword>
<evidence type="ECO:0000256" key="1">
    <source>
        <dbReference type="ARBA" id="ARBA00022729"/>
    </source>
</evidence>
<dbReference type="InterPro" id="IPR013519">
    <property type="entry name" value="Int_alpha_beta-p"/>
</dbReference>
<dbReference type="GO" id="GO:0016787">
    <property type="term" value="F:hydrolase activity"/>
    <property type="evidence" value="ECO:0007669"/>
    <property type="project" value="UniProtKB-KW"/>
</dbReference>